<name>A0A078B830_STYLE</name>
<feature type="coiled-coil region" evidence="1">
    <location>
        <begin position="1038"/>
        <end position="1065"/>
    </location>
</feature>
<dbReference type="InParanoid" id="A0A078B830"/>
<reference evidence="3 4" key="1">
    <citation type="submission" date="2014-06" db="EMBL/GenBank/DDBJ databases">
        <authorList>
            <person name="Swart Estienne"/>
        </authorList>
    </citation>
    <scope>NUCLEOTIDE SEQUENCE [LARGE SCALE GENOMIC DNA]</scope>
    <source>
        <strain evidence="3 4">130c</strain>
    </source>
</reference>
<sequence>MNQSFTQGYQKSSARERSPVPTIEQALNDKLKAINDLQSKEQEFATKVALYEQKIHLLEMQLREADEREQNQKKLYDKMFQAIEDSNGTPNSHRRGGNSSRDGFNSSIGGREVDYLHKQVQEQLQEKIGDLEYQLGLKIQEVSQLMQNESELKIKNQKDIDVHVEYKKEKEQYIGKLERQLSDREYDINQFNMRTKNFEDEIKHLNQKIDDQEFSYSREYDKKFEELKKMYTDQIEKQKKIYMSQSNDQDVIEQLRDELRKLAHEKILQEESIQRLETQISRVKEKNKDLKQKRIDLEQSEKRMAQFLAERDRELEREKGQAKLRIQKLENKLQKKKDKIRGMIFDFQEKDQEIERMKDELQNLREKIRSLNKKIKDERKTKLQLEIQSQILQQQKSRTALNQECDFEDCIDEECVDPCKNVQNDQNRTFNGCISGRRKSIEKSRLSLKLSGSPLTSDLRRSLKDVAYLTPNKSSRSFINQNQQSIQIDTKLFRMIENCVKMECSGCRKLIPTHQFYEHISKNNAQCHNQGNMSTNRSQILTGLFNTKNLDGQGNMRYNNSLCGINTTSNSMILGPQNLSQSYLIPNHINQTQFLGNFSDEENMKQSYPSFLNEKMMNQPLGDISNEINTERTANKVVFLEEKLRKADELLRESAIEIKSLREDKDKIRLDLDRTKLLLEQTQTQLALVEEKKAENELEMKKEIKYLLESWLQQKNQNLTQNLNQTTNGQGKQNQFTQNQSNILKKYMLNQGSHNHSNFSGPEGFDSMYENDEGEVMIFPDMENTDDPNCSNVVHRGKRKHTTNNNSVITNFNPLIALDTCDNQLYDGSQFNSHQINSSSQLPSQIGTQRQKQLNMKQSQEQLIILQQLQPNQQTQLTSSQNSHLTSVSSGSLEENVIYHQARANNQQNFDSSQNIHSRMNGVQQYGQGHFYQTYLSGQPQNLNYVEQSQKALTSRPFETALIAMSESTTPTSIQNKLKSHQLQQQQYLSTQNSLQMNQYNLPQNTQNQISSHLIHKSQSHTSSQLNINQGNKIQYYHQLQQQQLQQQQQQVQSQLQNRQKFQRQ</sequence>
<keyword evidence="1" id="KW-0175">Coiled coil</keyword>
<evidence type="ECO:0000256" key="2">
    <source>
        <dbReference type="SAM" id="MobiDB-lite"/>
    </source>
</evidence>
<dbReference type="EMBL" id="CCKQ01017833">
    <property type="protein sequence ID" value="CDW89728.1"/>
    <property type="molecule type" value="Genomic_DNA"/>
</dbReference>
<evidence type="ECO:0000256" key="1">
    <source>
        <dbReference type="SAM" id="Coils"/>
    </source>
</evidence>
<feature type="region of interest" description="Disordered" evidence="2">
    <location>
        <begin position="83"/>
        <end position="108"/>
    </location>
</feature>
<evidence type="ECO:0000313" key="3">
    <source>
        <dbReference type="EMBL" id="CDW89728.1"/>
    </source>
</evidence>
<keyword evidence="4" id="KW-1185">Reference proteome</keyword>
<feature type="region of interest" description="Disordered" evidence="2">
    <location>
        <begin position="1"/>
        <end position="22"/>
    </location>
</feature>
<feature type="coiled-coil region" evidence="1">
    <location>
        <begin position="23"/>
        <end position="75"/>
    </location>
</feature>
<organism evidence="3 4">
    <name type="scientific">Stylonychia lemnae</name>
    <name type="common">Ciliate</name>
    <dbReference type="NCBI Taxonomy" id="5949"/>
    <lineage>
        <taxon>Eukaryota</taxon>
        <taxon>Sar</taxon>
        <taxon>Alveolata</taxon>
        <taxon>Ciliophora</taxon>
        <taxon>Intramacronucleata</taxon>
        <taxon>Spirotrichea</taxon>
        <taxon>Stichotrichia</taxon>
        <taxon>Sporadotrichida</taxon>
        <taxon>Oxytrichidae</taxon>
        <taxon>Stylonychinae</taxon>
        <taxon>Stylonychia</taxon>
    </lineage>
</organism>
<feature type="compositionally biased region" description="Polar residues" evidence="2">
    <location>
        <begin position="84"/>
        <end position="108"/>
    </location>
</feature>
<feature type="coiled-coil region" evidence="1">
    <location>
        <begin position="644"/>
        <end position="699"/>
    </location>
</feature>
<dbReference type="AlphaFoldDB" id="A0A078B830"/>
<feature type="compositionally biased region" description="Polar residues" evidence="2">
    <location>
        <begin position="1"/>
        <end position="12"/>
    </location>
</feature>
<proteinExistence type="predicted"/>
<evidence type="ECO:0000313" key="4">
    <source>
        <dbReference type="Proteomes" id="UP000039865"/>
    </source>
</evidence>
<protein>
    <submittedName>
        <fullName evidence="3">Uncharacterized protein</fullName>
    </submittedName>
</protein>
<dbReference type="Proteomes" id="UP000039865">
    <property type="component" value="Unassembled WGS sequence"/>
</dbReference>
<feature type="coiled-coil region" evidence="1">
    <location>
        <begin position="245"/>
        <end position="395"/>
    </location>
</feature>
<gene>
    <name evidence="3" type="primary">Contig17587.g18708</name>
    <name evidence="3" type="ORF">STYLEM_18865</name>
</gene>
<accession>A0A078B830</accession>
<feature type="region of interest" description="Disordered" evidence="2">
    <location>
        <begin position="832"/>
        <end position="852"/>
    </location>
</feature>